<feature type="compositionally biased region" description="Basic and acidic residues" evidence="2">
    <location>
        <begin position="999"/>
        <end position="1034"/>
    </location>
</feature>
<feature type="compositionally biased region" description="Low complexity" evidence="2">
    <location>
        <begin position="2268"/>
        <end position="2287"/>
    </location>
</feature>
<feature type="compositionally biased region" description="Basic and acidic residues" evidence="2">
    <location>
        <begin position="704"/>
        <end position="745"/>
    </location>
</feature>
<accession>A0A9Q1BJ13</accession>
<feature type="compositionally biased region" description="Basic and acidic residues" evidence="2">
    <location>
        <begin position="1798"/>
        <end position="1826"/>
    </location>
</feature>
<feature type="compositionally biased region" description="Polar residues" evidence="2">
    <location>
        <begin position="1686"/>
        <end position="1696"/>
    </location>
</feature>
<feature type="compositionally biased region" description="Basic and acidic residues" evidence="2">
    <location>
        <begin position="1778"/>
        <end position="1790"/>
    </location>
</feature>
<dbReference type="OrthoDB" id="1938039at2759"/>
<feature type="compositionally biased region" description="Basic and acidic residues" evidence="2">
    <location>
        <begin position="1723"/>
        <end position="1732"/>
    </location>
</feature>
<feature type="compositionally biased region" description="Basic and acidic residues" evidence="2">
    <location>
        <begin position="643"/>
        <end position="656"/>
    </location>
</feature>
<dbReference type="EMBL" id="JAIZAY010000016">
    <property type="protein sequence ID" value="KAJ8027513.1"/>
    <property type="molecule type" value="Genomic_DNA"/>
</dbReference>
<feature type="compositionally biased region" description="Basic and acidic residues" evidence="2">
    <location>
        <begin position="1103"/>
        <end position="1122"/>
    </location>
</feature>
<feature type="compositionally biased region" description="Basic and acidic residues" evidence="2">
    <location>
        <begin position="1214"/>
        <end position="1226"/>
    </location>
</feature>
<feature type="compositionally biased region" description="Basic and acidic residues" evidence="2">
    <location>
        <begin position="1672"/>
        <end position="1685"/>
    </location>
</feature>
<feature type="compositionally biased region" description="Low complexity" evidence="2">
    <location>
        <begin position="196"/>
        <end position="212"/>
    </location>
</feature>
<feature type="compositionally biased region" description="Polar residues" evidence="2">
    <location>
        <begin position="409"/>
        <end position="427"/>
    </location>
</feature>
<feature type="region of interest" description="Disordered" evidence="2">
    <location>
        <begin position="2466"/>
        <end position="2537"/>
    </location>
</feature>
<feature type="compositionally biased region" description="Low complexity" evidence="2">
    <location>
        <begin position="1843"/>
        <end position="1853"/>
    </location>
</feature>
<proteinExistence type="predicted"/>
<feature type="compositionally biased region" description="Polar residues" evidence="2">
    <location>
        <begin position="2060"/>
        <end position="2082"/>
    </location>
</feature>
<feature type="compositionally biased region" description="Polar residues" evidence="2">
    <location>
        <begin position="182"/>
        <end position="195"/>
    </location>
</feature>
<feature type="region of interest" description="Disordered" evidence="2">
    <location>
        <begin position="544"/>
        <end position="1504"/>
    </location>
</feature>
<feature type="compositionally biased region" description="Basic residues" evidence="2">
    <location>
        <begin position="1091"/>
        <end position="1102"/>
    </location>
</feature>
<evidence type="ECO:0000256" key="1">
    <source>
        <dbReference type="SAM" id="Coils"/>
    </source>
</evidence>
<evidence type="ECO:0000313" key="4">
    <source>
        <dbReference type="Proteomes" id="UP001152320"/>
    </source>
</evidence>
<feature type="compositionally biased region" description="Basic and acidic residues" evidence="2">
    <location>
        <begin position="1049"/>
        <end position="1090"/>
    </location>
</feature>
<feature type="compositionally biased region" description="Basic and acidic residues" evidence="2">
    <location>
        <begin position="1482"/>
        <end position="1495"/>
    </location>
</feature>
<feature type="compositionally biased region" description="Basic residues" evidence="2">
    <location>
        <begin position="2521"/>
        <end position="2537"/>
    </location>
</feature>
<feature type="compositionally biased region" description="Basic and acidic residues" evidence="2">
    <location>
        <begin position="2013"/>
        <end position="2027"/>
    </location>
</feature>
<feature type="compositionally biased region" description="Basic and acidic residues" evidence="2">
    <location>
        <begin position="1292"/>
        <end position="1314"/>
    </location>
</feature>
<feature type="region of interest" description="Disordered" evidence="2">
    <location>
        <begin position="144"/>
        <end position="280"/>
    </location>
</feature>
<feature type="compositionally biased region" description="Basic and acidic residues" evidence="2">
    <location>
        <begin position="804"/>
        <end position="838"/>
    </location>
</feature>
<feature type="compositionally biased region" description="Basic and acidic residues" evidence="2">
    <location>
        <begin position="1178"/>
        <end position="1207"/>
    </location>
</feature>
<feature type="compositionally biased region" description="Basic and acidic residues" evidence="2">
    <location>
        <begin position="2102"/>
        <end position="2111"/>
    </location>
</feature>
<feature type="compositionally biased region" description="Basic and acidic residues" evidence="2">
    <location>
        <begin position="1155"/>
        <end position="1172"/>
    </location>
</feature>
<feature type="compositionally biased region" description="Polar residues" evidence="2">
    <location>
        <begin position="2028"/>
        <end position="2037"/>
    </location>
</feature>
<feature type="compositionally biased region" description="Basic and acidic residues" evidence="2">
    <location>
        <begin position="1534"/>
        <end position="1545"/>
    </location>
</feature>
<gene>
    <name evidence="3" type="ORF">HOLleu_32673</name>
</gene>
<sequence length="2537" mass="292134">MESSDSNSVVHMTNLVIDAPGITSVDCQTVREEERRDTSLDSECCRVKGFFETCQEADVSTSVDRQFSDLQVAEVDTTSHHVKYKPEVEDITNDSVDLYGDLEKMATEHFVAEKEVTLPQDAVSHELFNDNAMDLSLVEDTSPPGTHMYPSSFGMNLKPDSDTGSKLSSSCKRSNPVDENINRSSGNNFLSPVTPTTSKAHSLCSSSSPHSTHSTRRIVPTSSPLKSPGWRDYLRSPVRSPKVRKLMRQKMKKASKDDMNSSKREQSLSDSEVEDMSESSRLSALDLYTDVLEDSVQVKYQGEIRKLQEQITQHSNKLEEMNITTNDLREKLKLTEAESEKVKAENMVLRMNISRLMKTAQQEMKSKHREILNLELRLKNGGNEELLRRVIPYQPYTGKGLPSCKDDSVQTGSLQNKRWSSSYTDGNSTKRRQSVRETALTVMKEVKDAVSGREENAAVEWLSSTACGVLIESPVEAASGDIIQSPVEAAINDIKQSYDSSSRYIKTASVERLEEKRKDESEKEDWQRSRCSQSSSCEKFCKEREPVSHDEDRKSHDCHSNSAKDESHEQERQHEIVGRRRRRYSRSSSCEKLSRERERTSQGKDSESHDYPSKSVREEKRDKQEGHYEHENSNRGKRILRSSSHEKLSRERESVSHGKNRKSHDYSTNLAREEKRHKIEKEGNFEHEQRDKRRRILRSSSCEKSSRERESSHGKDRKSYDFLSKSAREEKGHEKDRNDRLERSNRSRRISRSSSCENLSKERELLSVDCDRESHDYPSKSARGDRRDEHENSGLRRRRYSRSSSREREAASHGKDRKSEIENSYELEKEGSLKTGKIERRRRYSRSSSCEKSSRERKAASHGKDKSKMEKRYELEKERSLKMGKIERRRHSRSSSCEKSSREREPSSNEKDIKSSKEEKSGESKKEENHEHAKRDRKRRYPQSSSCEKSLIERDFAAHEKGINFSREEKRVDSEKKRNYMRAESNRKRRYSRSSSCEKCSKERDRASPEKDIKSASDEKRGECKKEEKHERARGERKRQYSRSSSCEKLPRETESKFYRKERGVDDYGSKSAKKGKDEDGKAKTDDYKRRERQRGRRNSRSRSHDKASVERNSKSDDEPHISDNNNSKSLHKERNEKREWTRERKNSKSSSCERSSRISESHERDSDDHLTARRSHDHSSQSKKYDGDQLLKRSLKAERRSRSGSHERRKIVHSKDSVSSDSHTEFRRRKAKESEKTEVSKQRKNSTLDSGKHTCGEKDVRLNDEKESDDEDDDVGSRGSKKYDKEDYEEKESSSKVRRWSPDKIFESSKAKEISNLGELGKKDEQMDKNYHEKQRGKNNVKPVSSELSSKRQKVALPDGDSGDIVTESSDYHLQASLRHRKTIKSSEMEKRSDRMREELRSSSNERLPERSPRKRETHSSQKELETRISSSKVETLEVFSEVRDKGGSRIHGERLDRKSNEKEESEEMEKDLLELADAGGENKNKSIQKTDTDKSDEEDFEVESEEFELIKSVGIEMSDNIKTVDNAGKARRNVERLEPHEIEAELEGNENLEEKSEEEKDKDGMLRSCLKEPLKRKRDENTFESKSDCLAKSSHDTTEIRRTRRKCEQYEHGTKDLEWKDSMSEQIVKKKTDVCESHSGSRLGKKLDYDDKGGLKKKTKESKLRSRGHSMREEMCKRVEENRSLVSRFTGDSMNSHEEEIRSHDVENESHDQSSRSTEVSVERDGETKKVAKKKKKLCKPKVKSCKARNTPAKGVKGLLEKKEQSDNMPSESVPDIDKESKIFKENEISSQSYLEGRKDSSHEVTGTEEKERNVETLRDKGTEKGTVGKLQSRSEEKKSNSGSSSDDCFSTKIAVSDHINPSSQQETMLRGKERPLLSNNNNTSTYNSHLLSDLQMSSDTGDDDSKVQMFDELSLTCDGHIFLSSDGEHQEFRNKDGQQELLSFTDHFQNDHKIDSCEEKVSEVEGINAQQENLSISSMQEADILGEKDDIKPGHCSISQNSDQEAPENEMVRVEDLSLKDRTSNEPTSGNNLENKFKYKRQTEGGIVCLVSPNEGEMSNASTGERTSTEVTSQSSHETTSGEDGETLQENGDGVNENSLEKESHQQTDEVSTTSAFQMNKKEDALFDVSNSSKKIDSVLNDSSPDQGEVSCQNRNDFNVIEHTQTESMLYTPAKGPFTFEQGHTLISCGKPFTKIVGSIPAEETVREEVEFETIQEEDAINVYVSDSSLTDPFSPDKCKKDLFKDKTVKKKRFSPEKVKRKLSSVVVSSRSETSPKSRSSTSKMKLKDQDVLRKRIVSRYAGRERSVSQMRPMSSKRELARKYLQRAKHVQRSKPHESLIKVSPKRGRHSDDLRDLILKRDRMKSESRHTDSPSYTFDPLRDPPLNRWQRRRIETVRKESAVKGYLKDRKRDERSVPKQRSRRNSGKIIEDGNGDWNNKSLSTGRREKLSDYKEEKKLKLVTEKEKIVKPVKETDTSLSDGEIRSESDENIEDERITKNVQLRTERTISIDRDEKRTRKSSRHSSSRRTSRRR</sequence>
<feature type="compositionally biased region" description="Basic and acidic residues" evidence="2">
    <location>
        <begin position="1647"/>
        <end position="1656"/>
    </location>
</feature>
<keyword evidence="1" id="KW-0175">Coiled coil</keyword>
<feature type="region of interest" description="Disordered" evidence="2">
    <location>
        <begin position="2408"/>
        <end position="2453"/>
    </location>
</feature>
<organism evidence="3 4">
    <name type="scientific">Holothuria leucospilota</name>
    <name type="common">Black long sea cucumber</name>
    <name type="synonym">Mertensiothuria leucospilota</name>
    <dbReference type="NCBI Taxonomy" id="206669"/>
    <lineage>
        <taxon>Eukaryota</taxon>
        <taxon>Metazoa</taxon>
        <taxon>Echinodermata</taxon>
        <taxon>Eleutherozoa</taxon>
        <taxon>Echinozoa</taxon>
        <taxon>Holothuroidea</taxon>
        <taxon>Aspidochirotacea</taxon>
        <taxon>Aspidochirotida</taxon>
        <taxon>Holothuriidae</taxon>
        <taxon>Holothuria</taxon>
    </lineage>
</organism>
<feature type="compositionally biased region" description="Basic and acidic residues" evidence="2">
    <location>
        <begin position="1251"/>
        <end position="1266"/>
    </location>
</feature>
<feature type="compositionally biased region" description="Basic and acidic residues" evidence="2">
    <location>
        <begin position="899"/>
        <end position="934"/>
    </location>
</feature>
<feature type="compositionally biased region" description="Basic and acidic residues" evidence="2">
    <location>
        <begin position="1233"/>
        <end position="1242"/>
    </location>
</feature>
<feature type="compositionally biased region" description="Basic and acidic residues" evidence="2">
    <location>
        <begin position="2466"/>
        <end position="2520"/>
    </location>
</feature>
<feature type="compositionally biased region" description="Basic and acidic residues" evidence="2">
    <location>
        <begin position="2408"/>
        <end position="2420"/>
    </location>
</feature>
<feature type="compositionally biased region" description="Basic and acidic residues" evidence="2">
    <location>
        <begin position="2353"/>
        <end position="2375"/>
    </location>
</feature>
<dbReference type="Proteomes" id="UP001152320">
    <property type="component" value="Chromosome 16"/>
</dbReference>
<comment type="caution">
    <text evidence="3">The sequence shown here is derived from an EMBL/GenBank/DDBJ whole genome shotgun (WGS) entry which is preliminary data.</text>
</comment>
<feature type="region of interest" description="Disordered" evidence="2">
    <location>
        <begin position="2330"/>
        <end position="2388"/>
    </location>
</feature>
<feature type="region of interest" description="Disordered" evidence="2">
    <location>
        <begin position="1529"/>
        <end position="1887"/>
    </location>
</feature>
<feature type="compositionally biased region" description="Basic residues" evidence="2">
    <location>
        <begin position="1733"/>
        <end position="1749"/>
    </location>
</feature>
<feature type="compositionally biased region" description="Basic and acidic residues" evidence="2">
    <location>
        <begin position="1386"/>
        <end position="1402"/>
    </location>
</feature>
<feature type="compositionally biased region" description="Basic and acidic residues" evidence="2">
    <location>
        <begin position="254"/>
        <end position="267"/>
    </location>
</feature>
<feature type="compositionally biased region" description="Basic and acidic residues" evidence="2">
    <location>
        <begin position="1419"/>
        <end position="1428"/>
    </location>
</feature>
<feature type="compositionally biased region" description="Basic and acidic residues" evidence="2">
    <location>
        <begin position="671"/>
        <end position="691"/>
    </location>
</feature>
<feature type="region of interest" description="Disordered" evidence="2">
    <location>
        <begin position="2268"/>
        <end position="2292"/>
    </location>
</feature>
<feature type="compositionally biased region" description="Basic and acidic residues" evidence="2">
    <location>
        <begin position="1321"/>
        <end position="1337"/>
    </location>
</feature>
<feature type="region of interest" description="Disordered" evidence="2">
    <location>
        <begin position="2055"/>
        <end position="2120"/>
    </location>
</feature>
<evidence type="ECO:0000256" key="2">
    <source>
        <dbReference type="SAM" id="MobiDB-lite"/>
    </source>
</evidence>
<protein>
    <submittedName>
        <fullName evidence="3">Uncharacterized protein</fullName>
    </submittedName>
</protein>
<feature type="region of interest" description="Disordered" evidence="2">
    <location>
        <begin position="402"/>
        <end position="434"/>
    </location>
</feature>
<feature type="compositionally biased region" description="Basic and acidic residues" evidence="2">
    <location>
        <begin position="1131"/>
        <end position="1147"/>
    </location>
</feature>
<feature type="compositionally biased region" description="Basic residues" evidence="2">
    <location>
        <begin position="1657"/>
        <end position="1671"/>
    </location>
</feature>
<feature type="compositionally biased region" description="Basic and acidic residues" evidence="2">
    <location>
        <begin position="1697"/>
        <end position="1716"/>
    </location>
</feature>
<feature type="compositionally biased region" description="Polar residues" evidence="2">
    <location>
        <begin position="162"/>
        <end position="173"/>
    </location>
</feature>
<feature type="region of interest" description="Disordered" evidence="2">
    <location>
        <begin position="1992"/>
        <end position="2041"/>
    </location>
</feature>
<feature type="compositionally biased region" description="Basic and acidic residues" evidence="2">
    <location>
        <begin position="1554"/>
        <end position="1638"/>
    </location>
</feature>
<reference evidence="3" key="1">
    <citation type="submission" date="2021-10" db="EMBL/GenBank/DDBJ databases">
        <title>Tropical sea cucumber genome reveals ecological adaptation and Cuvierian tubules defense mechanism.</title>
        <authorList>
            <person name="Chen T."/>
        </authorList>
    </citation>
    <scope>NUCLEOTIDE SEQUENCE</scope>
    <source>
        <strain evidence="3">Nanhai2018</strain>
        <tissue evidence="3">Muscle</tissue>
    </source>
</reference>
<feature type="compositionally biased region" description="Basic and acidic residues" evidence="2">
    <location>
        <begin position="852"/>
        <end position="886"/>
    </location>
</feature>
<feature type="compositionally biased region" description="Basic and acidic residues" evidence="2">
    <location>
        <begin position="759"/>
        <end position="794"/>
    </location>
</feature>
<name>A0A9Q1BJ13_HOLLE</name>
<evidence type="ECO:0000313" key="3">
    <source>
        <dbReference type="EMBL" id="KAJ8027513.1"/>
    </source>
</evidence>
<feature type="compositionally biased region" description="Basic and acidic residues" evidence="2">
    <location>
        <begin position="950"/>
        <end position="978"/>
    </location>
</feature>
<feature type="compositionally biased region" description="Basic and acidic residues" evidence="2">
    <location>
        <begin position="592"/>
        <end position="634"/>
    </location>
</feature>
<feature type="compositionally biased region" description="Basic and acidic residues" evidence="2">
    <location>
        <begin position="1442"/>
        <end position="1464"/>
    </location>
</feature>
<feature type="compositionally biased region" description="Basic and acidic residues" evidence="2">
    <location>
        <begin position="544"/>
        <end position="578"/>
    </location>
</feature>
<feature type="compositionally biased region" description="Basic residues" evidence="2">
    <location>
        <begin position="241"/>
        <end position="253"/>
    </location>
</feature>
<keyword evidence="4" id="KW-1185">Reference proteome</keyword>
<feature type="coiled-coil region" evidence="1">
    <location>
        <begin position="297"/>
        <end position="377"/>
    </location>
</feature>